<feature type="transmembrane region" description="Helical" evidence="1">
    <location>
        <begin position="176"/>
        <end position="196"/>
    </location>
</feature>
<organism evidence="2 3">
    <name type="scientific">Heterobasidion irregulare (strain TC 32-1)</name>
    <dbReference type="NCBI Taxonomy" id="747525"/>
    <lineage>
        <taxon>Eukaryota</taxon>
        <taxon>Fungi</taxon>
        <taxon>Dikarya</taxon>
        <taxon>Basidiomycota</taxon>
        <taxon>Agaricomycotina</taxon>
        <taxon>Agaricomycetes</taxon>
        <taxon>Russulales</taxon>
        <taxon>Bondarzewiaceae</taxon>
        <taxon>Heterobasidion</taxon>
        <taxon>Heterobasidion annosum species complex</taxon>
    </lineage>
</organism>
<reference evidence="2 3" key="1">
    <citation type="journal article" date="2012" name="New Phytol.">
        <title>Insight into trade-off between wood decay and parasitism from the genome of a fungal forest pathogen.</title>
        <authorList>
            <person name="Olson A."/>
            <person name="Aerts A."/>
            <person name="Asiegbu F."/>
            <person name="Belbahri L."/>
            <person name="Bouzid O."/>
            <person name="Broberg A."/>
            <person name="Canback B."/>
            <person name="Coutinho P.M."/>
            <person name="Cullen D."/>
            <person name="Dalman K."/>
            <person name="Deflorio G."/>
            <person name="van Diepen L.T."/>
            <person name="Dunand C."/>
            <person name="Duplessis S."/>
            <person name="Durling M."/>
            <person name="Gonthier P."/>
            <person name="Grimwood J."/>
            <person name="Fossdal C.G."/>
            <person name="Hansson D."/>
            <person name="Henrissat B."/>
            <person name="Hietala A."/>
            <person name="Himmelstrand K."/>
            <person name="Hoffmeister D."/>
            <person name="Hogberg N."/>
            <person name="James T.Y."/>
            <person name="Karlsson M."/>
            <person name="Kohler A."/>
            <person name="Kues U."/>
            <person name="Lee Y.H."/>
            <person name="Lin Y.C."/>
            <person name="Lind M."/>
            <person name="Lindquist E."/>
            <person name="Lombard V."/>
            <person name="Lucas S."/>
            <person name="Lunden K."/>
            <person name="Morin E."/>
            <person name="Murat C."/>
            <person name="Park J."/>
            <person name="Raffaello T."/>
            <person name="Rouze P."/>
            <person name="Salamov A."/>
            <person name="Schmutz J."/>
            <person name="Solheim H."/>
            <person name="Stahlberg J."/>
            <person name="Velez H."/>
            <person name="de Vries R.P."/>
            <person name="Wiebenga A."/>
            <person name="Woodward S."/>
            <person name="Yakovlev I."/>
            <person name="Garbelotto M."/>
            <person name="Martin F."/>
            <person name="Grigoriev I.V."/>
            <person name="Stenlid J."/>
        </authorList>
    </citation>
    <scope>NUCLEOTIDE SEQUENCE [LARGE SCALE GENOMIC DNA]</scope>
    <source>
        <strain evidence="2 3">TC 32-1</strain>
    </source>
</reference>
<dbReference type="HOGENOM" id="CLU_039094_0_0_1"/>
<feature type="transmembrane region" description="Helical" evidence="1">
    <location>
        <begin position="101"/>
        <end position="126"/>
    </location>
</feature>
<dbReference type="OrthoDB" id="2384193at2759"/>
<sequence length="293" mass="33548">MSNGSPTSFLVWSLLSCLFLCFLFYHLWSYDKFQCLKWDAGRQPGAFRRVMTYSYLMTVPLLVVFSVGLTVLKFEEGFSYSCVVRPKPVHLWTTNHQHILLALYFVFSVAWALELVTHFEELAFWLFLLDQGPSKREWFSSWEYRLWYTGCIAAILGMPLTALITRNELETMDAWLFLIGSAGATATNVAFIYVLVRFPAFLRHVKAEGAEPDVVVRLSSFYEYNLLRVFFRFMSALPFLALAIDGIMGTHPINDFLLVLAANGQFISSAITLMIFFPRSFTAEAGYRTKANS</sequence>
<dbReference type="GeneID" id="20668664"/>
<dbReference type="InParanoid" id="W4JP00"/>
<dbReference type="STRING" id="747525.W4JP00"/>
<feature type="transmembrane region" description="Helical" evidence="1">
    <location>
        <begin position="53"/>
        <end position="72"/>
    </location>
</feature>
<dbReference type="AlphaFoldDB" id="W4JP00"/>
<feature type="transmembrane region" description="Helical" evidence="1">
    <location>
        <begin position="146"/>
        <end position="164"/>
    </location>
</feature>
<keyword evidence="1" id="KW-0472">Membrane</keyword>
<keyword evidence="1" id="KW-1133">Transmembrane helix</keyword>
<evidence type="ECO:0000313" key="3">
    <source>
        <dbReference type="Proteomes" id="UP000030671"/>
    </source>
</evidence>
<dbReference type="Proteomes" id="UP000030671">
    <property type="component" value="Unassembled WGS sequence"/>
</dbReference>
<accession>W4JP00</accession>
<feature type="transmembrane region" description="Helical" evidence="1">
    <location>
        <begin position="226"/>
        <end position="244"/>
    </location>
</feature>
<evidence type="ECO:0000256" key="1">
    <source>
        <dbReference type="SAM" id="Phobius"/>
    </source>
</evidence>
<keyword evidence="1" id="KW-0812">Transmembrane</keyword>
<evidence type="ECO:0000313" key="2">
    <source>
        <dbReference type="EMBL" id="ETW74616.1"/>
    </source>
</evidence>
<feature type="transmembrane region" description="Helical" evidence="1">
    <location>
        <begin position="9"/>
        <end position="28"/>
    </location>
</feature>
<gene>
    <name evidence="2" type="ORF">HETIRDRAFT_22237</name>
</gene>
<feature type="non-terminal residue" evidence="2">
    <location>
        <position position="293"/>
    </location>
</feature>
<proteinExistence type="predicted"/>
<dbReference type="RefSeq" id="XP_009553038.1">
    <property type="nucleotide sequence ID" value="XM_009554743.1"/>
</dbReference>
<keyword evidence="3" id="KW-1185">Reference proteome</keyword>
<protein>
    <submittedName>
        <fullName evidence="2">Uncharacterized protein</fullName>
    </submittedName>
</protein>
<dbReference type="EMBL" id="KI925467">
    <property type="protein sequence ID" value="ETW74616.1"/>
    <property type="molecule type" value="Genomic_DNA"/>
</dbReference>
<name>W4JP00_HETIT</name>
<dbReference type="KEGG" id="hir:HETIRDRAFT_22237"/>
<dbReference type="eggNOG" id="ENOG502RZTS">
    <property type="taxonomic scope" value="Eukaryota"/>
</dbReference>
<feature type="transmembrane region" description="Helical" evidence="1">
    <location>
        <begin position="256"/>
        <end position="277"/>
    </location>
</feature>